<proteinExistence type="inferred from homology"/>
<dbReference type="GO" id="GO:0098505">
    <property type="term" value="F:G-rich strand telomeric DNA binding"/>
    <property type="evidence" value="ECO:0007669"/>
    <property type="project" value="TreeGrafter"/>
</dbReference>
<evidence type="ECO:0000256" key="7">
    <source>
        <dbReference type="ARBA" id="ARBA00023125"/>
    </source>
</evidence>
<dbReference type="GO" id="GO:0005654">
    <property type="term" value="C:nucleoplasm"/>
    <property type="evidence" value="ECO:0007669"/>
    <property type="project" value="UniProtKB-ARBA"/>
</dbReference>
<protein>
    <recommendedName>
        <fullName evidence="4">Protection of telomeres protein 1</fullName>
    </recommendedName>
    <alternativeName>
        <fullName evidence="9">POT1-like telomere end-binding protein</fullName>
    </alternativeName>
</protein>
<keyword evidence="6" id="KW-0779">Telomere</keyword>
<reference evidence="11" key="2">
    <citation type="submission" date="2025-09" db="UniProtKB">
        <authorList>
            <consortium name="Ensembl"/>
        </authorList>
    </citation>
    <scope>IDENTIFICATION</scope>
</reference>
<dbReference type="SUPFAM" id="SSF50249">
    <property type="entry name" value="Nucleic acid-binding proteins"/>
    <property type="match status" value="2"/>
</dbReference>
<dbReference type="CDD" id="cd04497">
    <property type="entry name" value="hPOT1_OB1_like"/>
    <property type="match status" value="1"/>
</dbReference>
<evidence type="ECO:0000256" key="4">
    <source>
        <dbReference type="ARBA" id="ARBA00015253"/>
    </source>
</evidence>
<evidence type="ECO:0000313" key="12">
    <source>
        <dbReference type="Proteomes" id="UP000694427"/>
    </source>
</evidence>
<comment type="similarity">
    <text evidence="3">Belongs to the telombin family.</text>
</comment>
<evidence type="ECO:0000259" key="10">
    <source>
        <dbReference type="SMART" id="SM00976"/>
    </source>
</evidence>
<keyword evidence="12" id="KW-1185">Reference proteome</keyword>
<dbReference type="SMART" id="SM00976">
    <property type="entry name" value="Telo_bind"/>
    <property type="match status" value="1"/>
</dbReference>
<evidence type="ECO:0000313" key="11">
    <source>
        <dbReference type="Ensembl" id="ENSCCRP00010051628.1"/>
    </source>
</evidence>
<evidence type="ECO:0000256" key="3">
    <source>
        <dbReference type="ARBA" id="ARBA00008442"/>
    </source>
</evidence>
<feature type="domain" description="Telomeric single stranded DNA binding POT1/Cdc13" evidence="10">
    <location>
        <begin position="133"/>
        <end position="263"/>
    </location>
</feature>
<dbReference type="InterPro" id="IPR011564">
    <property type="entry name" value="Telomer_end-bd_POT1/Cdc13"/>
</dbReference>
<dbReference type="FunFam" id="2.40.50.140:FF:000119">
    <property type="entry name" value="Protection of telomeres 1 homolog"/>
    <property type="match status" value="1"/>
</dbReference>
<dbReference type="Pfam" id="PF16686">
    <property type="entry name" value="POT1PC"/>
    <property type="match status" value="1"/>
</dbReference>
<dbReference type="InterPro" id="IPR012340">
    <property type="entry name" value="NA-bd_OB-fold"/>
</dbReference>
<dbReference type="InterPro" id="IPR028389">
    <property type="entry name" value="POT1"/>
</dbReference>
<sequence length="746" mass="84781">MPVQKVNDSSDLDAKVPSHLQRTSITSLTMTSEPSHRCVKTQEDPLQRTAEHTSINVIFFGTLAKDFSQSARQGDVVLLADFTIKKSPSFLRDKLHPCQLEMDGKDDFVYVSVICFVKSLPLCRNTIYAKYTYVPLNDLKPRTVVNVYGVVTFFKQPFPSKGSDYCSTLKITDQSDFKVGCNIFSKKLEDHPILFRVGDIIRLHRFKTDVFRDSMSLLNTFGWSTVTFDGTTDSPVVPRTSSKSFHFGESDIRTVQELRQWAANQSWISNDLKVSLSTVKPGMYFDLTCQLLAKAVMDSRCILLKVWDGTKCKHPLLNVAVASDALEGESTIVKDRMNLTANVLVYDNHLEMARELKPGTFLQFYNLHALLQRAPDQQPDQSEHLSFHLHGGTSYGRGLRSLPAESPALQSLKSVLEKHVDLDEYDEVNDGTLLEIWYTPPEAVGWWLLPNDEETVRTCEHNTRRLTLARVKRSTPPLSCHVRARVKKYKPQQLYQCLKLFCSNCKTMEDVPDDSAVAKVFRESAKDSQPCDEQWAATSSASSREPGRTISMHISRDMVGESTHMQLIFIEGTTLDEICVLSRDYKNLVPVRSVNSRMTLMDLTAPFLFSGDKRYYGCKQCSLNTFQNPVFTGVETWDEQAVAQALGVQLMQYRLLIQFELEDQTDTLEALLWENTERFFHVSAVDASGSQDLQDKIQTIMDTIQPPDSSLEERPWLDLCLSVYTVKDDDRNKVCYQITNTEIKEE</sequence>
<dbReference type="GO" id="GO:0016233">
    <property type="term" value="P:telomere capping"/>
    <property type="evidence" value="ECO:0007669"/>
    <property type="project" value="TreeGrafter"/>
</dbReference>
<dbReference type="AlphaFoldDB" id="A0A8C1KSY3"/>
<organism evidence="11 12">
    <name type="scientific">Cyprinus carpio</name>
    <name type="common">Common carp</name>
    <dbReference type="NCBI Taxonomy" id="7962"/>
    <lineage>
        <taxon>Eukaryota</taxon>
        <taxon>Metazoa</taxon>
        <taxon>Chordata</taxon>
        <taxon>Craniata</taxon>
        <taxon>Vertebrata</taxon>
        <taxon>Euteleostomi</taxon>
        <taxon>Actinopterygii</taxon>
        <taxon>Neopterygii</taxon>
        <taxon>Teleostei</taxon>
        <taxon>Ostariophysi</taxon>
        <taxon>Cypriniformes</taxon>
        <taxon>Cyprinidae</taxon>
        <taxon>Cyprininae</taxon>
        <taxon>Cyprinus</taxon>
    </lineage>
</organism>
<evidence type="ECO:0000256" key="8">
    <source>
        <dbReference type="ARBA" id="ARBA00023242"/>
    </source>
</evidence>
<evidence type="ECO:0000256" key="5">
    <source>
        <dbReference type="ARBA" id="ARBA00022454"/>
    </source>
</evidence>
<dbReference type="Gene3D" id="2.40.50.140">
    <property type="entry name" value="Nucleic acid-binding proteins"/>
    <property type="match status" value="2"/>
</dbReference>
<evidence type="ECO:0000256" key="9">
    <source>
        <dbReference type="ARBA" id="ARBA00084040"/>
    </source>
</evidence>
<dbReference type="Proteomes" id="UP000694427">
    <property type="component" value="Unplaced"/>
</dbReference>
<dbReference type="CDD" id="cd20374">
    <property type="entry name" value="Pot1C"/>
    <property type="match status" value="1"/>
</dbReference>
<keyword evidence="7" id="KW-0238">DNA-binding</keyword>
<dbReference type="PANTHER" id="PTHR14513">
    <property type="entry name" value="PROTECTION OF TELOMERES 1"/>
    <property type="match status" value="1"/>
</dbReference>
<keyword evidence="5" id="KW-0158">Chromosome</keyword>
<dbReference type="InterPro" id="IPR048953">
    <property type="entry name" value="POT1_C_insert"/>
</dbReference>
<dbReference type="FunFam" id="2.40.50.140:FF:000138">
    <property type="entry name" value="Protection of telomeres 1 homolog"/>
    <property type="match status" value="1"/>
</dbReference>
<dbReference type="Pfam" id="PF21375">
    <property type="entry name" value="POT1_C_insert"/>
    <property type="match status" value="1"/>
</dbReference>
<name>A0A8C1KSY3_CYPCA</name>
<dbReference type="Ensembl" id="ENSCCRT00010056599.1">
    <property type="protein sequence ID" value="ENSCCRP00010051628.1"/>
    <property type="gene ID" value="ENSCCRG00010021899.1"/>
</dbReference>
<reference evidence="11" key="1">
    <citation type="submission" date="2025-08" db="UniProtKB">
        <authorList>
            <consortium name="Ensembl"/>
        </authorList>
    </citation>
    <scope>IDENTIFICATION</scope>
</reference>
<dbReference type="GO" id="GO:0010521">
    <property type="term" value="F:telomerase inhibitor activity"/>
    <property type="evidence" value="ECO:0007669"/>
    <property type="project" value="TreeGrafter"/>
</dbReference>
<dbReference type="PANTHER" id="PTHR14513:SF0">
    <property type="entry name" value="PROTECTION OF TELOMERES PROTEIN 1"/>
    <property type="match status" value="1"/>
</dbReference>
<comment type="subcellular location">
    <subcellularLocation>
        <location evidence="2">Chromosome</location>
        <location evidence="2">Telomere</location>
    </subcellularLocation>
    <subcellularLocation>
        <location evidence="1">Nucleus</location>
    </subcellularLocation>
</comment>
<dbReference type="GO" id="GO:0000783">
    <property type="term" value="C:nuclear telomere cap complex"/>
    <property type="evidence" value="ECO:0007669"/>
    <property type="project" value="TreeGrafter"/>
</dbReference>
<keyword evidence="8" id="KW-0539">Nucleus</keyword>
<evidence type="ECO:0000256" key="6">
    <source>
        <dbReference type="ARBA" id="ARBA00022895"/>
    </source>
</evidence>
<dbReference type="GO" id="GO:0032210">
    <property type="term" value="P:regulation of telomere maintenance via telomerase"/>
    <property type="evidence" value="ECO:0007669"/>
    <property type="project" value="TreeGrafter"/>
</dbReference>
<evidence type="ECO:0000256" key="2">
    <source>
        <dbReference type="ARBA" id="ARBA00004574"/>
    </source>
</evidence>
<dbReference type="Pfam" id="PF02765">
    <property type="entry name" value="POT1"/>
    <property type="match status" value="1"/>
</dbReference>
<evidence type="ECO:0000256" key="1">
    <source>
        <dbReference type="ARBA" id="ARBA00004123"/>
    </source>
</evidence>
<accession>A0A8C1KSY3</accession>
<dbReference type="InterPro" id="IPR032042">
    <property type="entry name" value="POT1PC"/>
</dbReference>